<name>A0ABP6UK53_9FLAO</name>
<evidence type="ECO:0000313" key="2">
    <source>
        <dbReference type="Proteomes" id="UP001500459"/>
    </source>
</evidence>
<dbReference type="Proteomes" id="UP001500459">
    <property type="component" value="Unassembled WGS sequence"/>
</dbReference>
<sequence length="167" mass="19765">MGSLYMISMRPSIYLCISHLKQSIMKTIFTTLFILILTNTLISQEGFLAVNENYTFYKTYDFHTQPSKFTAEILNTTNFKYKQFLSNAKKSPNTYLIGDQLFSKKALTQFIRKSVLKSENFKEFLQFTRQEYQLLFSDLSESEIELLYIKFRQGTFHKYIDELSEII</sequence>
<keyword evidence="2" id="KW-1185">Reference proteome</keyword>
<comment type="caution">
    <text evidence="1">The sequence shown here is derived from an EMBL/GenBank/DDBJ whole genome shotgun (WGS) entry which is preliminary data.</text>
</comment>
<evidence type="ECO:0008006" key="3">
    <source>
        <dbReference type="Google" id="ProtNLM"/>
    </source>
</evidence>
<dbReference type="EMBL" id="BAABCW010000009">
    <property type="protein sequence ID" value="GAA3510145.1"/>
    <property type="molecule type" value="Genomic_DNA"/>
</dbReference>
<proteinExistence type="predicted"/>
<reference evidence="2" key="1">
    <citation type="journal article" date="2019" name="Int. J. Syst. Evol. Microbiol.">
        <title>The Global Catalogue of Microorganisms (GCM) 10K type strain sequencing project: providing services to taxonomists for standard genome sequencing and annotation.</title>
        <authorList>
            <consortium name="The Broad Institute Genomics Platform"/>
            <consortium name="The Broad Institute Genome Sequencing Center for Infectious Disease"/>
            <person name="Wu L."/>
            <person name="Ma J."/>
        </authorList>
    </citation>
    <scope>NUCLEOTIDE SEQUENCE [LARGE SCALE GENOMIC DNA]</scope>
    <source>
        <strain evidence="2">JCM 17106</strain>
    </source>
</reference>
<evidence type="ECO:0000313" key="1">
    <source>
        <dbReference type="EMBL" id="GAA3510145.1"/>
    </source>
</evidence>
<organism evidence="1 2">
    <name type="scientific">Aquimarina addita</name>
    <dbReference type="NCBI Taxonomy" id="870485"/>
    <lineage>
        <taxon>Bacteria</taxon>
        <taxon>Pseudomonadati</taxon>
        <taxon>Bacteroidota</taxon>
        <taxon>Flavobacteriia</taxon>
        <taxon>Flavobacteriales</taxon>
        <taxon>Flavobacteriaceae</taxon>
        <taxon>Aquimarina</taxon>
    </lineage>
</organism>
<gene>
    <name evidence="1" type="ORF">GCM10022393_24120</name>
</gene>
<protein>
    <recommendedName>
        <fullName evidence="3">DUF4476 domain-containing protein</fullName>
    </recommendedName>
</protein>
<accession>A0ABP6UK53</accession>